<dbReference type="Proteomes" id="UP000799444">
    <property type="component" value="Unassembled WGS sequence"/>
</dbReference>
<evidence type="ECO:0000259" key="2">
    <source>
        <dbReference type="Pfam" id="PF25545"/>
    </source>
</evidence>
<comment type="caution">
    <text evidence="3">The sequence shown here is derived from an EMBL/GenBank/DDBJ whole genome shotgun (WGS) entry which is preliminary data.</text>
</comment>
<accession>A0A9P4QZ34</accession>
<organism evidence="3 4">
    <name type="scientific">Polyplosphaeria fusca</name>
    <dbReference type="NCBI Taxonomy" id="682080"/>
    <lineage>
        <taxon>Eukaryota</taxon>
        <taxon>Fungi</taxon>
        <taxon>Dikarya</taxon>
        <taxon>Ascomycota</taxon>
        <taxon>Pezizomycotina</taxon>
        <taxon>Dothideomycetes</taxon>
        <taxon>Pleosporomycetidae</taxon>
        <taxon>Pleosporales</taxon>
        <taxon>Tetraplosphaeriaceae</taxon>
        <taxon>Polyplosphaeria</taxon>
    </lineage>
</organism>
<dbReference type="PANTHER" id="PTHR42470">
    <property type="entry name" value="VAST DOMAIN-CONTAINING PROTEIN"/>
    <property type="match status" value="1"/>
</dbReference>
<feature type="region of interest" description="Disordered" evidence="1">
    <location>
        <begin position="319"/>
        <end position="357"/>
    </location>
</feature>
<dbReference type="EMBL" id="ML996157">
    <property type="protein sequence ID" value="KAF2733706.1"/>
    <property type="molecule type" value="Genomic_DNA"/>
</dbReference>
<gene>
    <name evidence="3" type="ORF">EJ04DRAFT_577407</name>
</gene>
<reference evidence="3" key="1">
    <citation type="journal article" date="2020" name="Stud. Mycol.">
        <title>101 Dothideomycetes genomes: a test case for predicting lifestyles and emergence of pathogens.</title>
        <authorList>
            <person name="Haridas S."/>
            <person name="Albert R."/>
            <person name="Binder M."/>
            <person name="Bloem J."/>
            <person name="Labutti K."/>
            <person name="Salamov A."/>
            <person name="Andreopoulos B."/>
            <person name="Baker S."/>
            <person name="Barry K."/>
            <person name="Bills G."/>
            <person name="Bluhm B."/>
            <person name="Cannon C."/>
            <person name="Castanera R."/>
            <person name="Culley D."/>
            <person name="Daum C."/>
            <person name="Ezra D."/>
            <person name="Gonzalez J."/>
            <person name="Henrissat B."/>
            <person name="Kuo A."/>
            <person name="Liang C."/>
            <person name="Lipzen A."/>
            <person name="Lutzoni F."/>
            <person name="Magnuson J."/>
            <person name="Mondo S."/>
            <person name="Nolan M."/>
            <person name="Ohm R."/>
            <person name="Pangilinan J."/>
            <person name="Park H.-J."/>
            <person name="Ramirez L."/>
            <person name="Alfaro M."/>
            <person name="Sun H."/>
            <person name="Tritt A."/>
            <person name="Yoshinaga Y."/>
            <person name="Zwiers L.-H."/>
            <person name="Turgeon B."/>
            <person name="Goodwin S."/>
            <person name="Spatafora J."/>
            <person name="Crous P."/>
            <person name="Grigoriev I."/>
        </authorList>
    </citation>
    <scope>NUCLEOTIDE SEQUENCE</scope>
    <source>
        <strain evidence="3">CBS 125425</strain>
    </source>
</reference>
<dbReference type="Pfam" id="PF25545">
    <property type="entry name" value="DUF7924"/>
    <property type="match status" value="1"/>
</dbReference>
<dbReference type="AlphaFoldDB" id="A0A9P4QZ34"/>
<dbReference type="OrthoDB" id="5426775at2759"/>
<feature type="domain" description="DUF7924" evidence="2">
    <location>
        <begin position="101"/>
        <end position="303"/>
    </location>
</feature>
<name>A0A9P4QZ34_9PLEO</name>
<protein>
    <recommendedName>
        <fullName evidence="2">DUF7924 domain-containing protein</fullName>
    </recommendedName>
</protein>
<feature type="compositionally biased region" description="Polar residues" evidence="1">
    <location>
        <begin position="319"/>
        <end position="330"/>
    </location>
</feature>
<proteinExistence type="predicted"/>
<evidence type="ECO:0000256" key="1">
    <source>
        <dbReference type="SAM" id="MobiDB-lite"/>
    </source>
</evidence>
<dbReference type="PANTHER" id="PTHR42470:SF1">
    <property type="entry name" value="VAST DOMAIN-CONTAINING PROTEIN"/>
    <property type="match status" value="1"/>
</dbReference>
<evidence type="ECO:0000313" key="4">
    <source>
        <dbReference type="Proteomes" id="UP000799444"/>
    </source>
</evidence>
<keyword evidence="4" id="KW-1185">Reference proteome</keyword>
<sequence length="357" mass="40440">MSTSRNSSPTRNDATAADKRQLGGYNITIDKGIKLAVELAKLVKALKQSRDQEPSPHAQAITEQWRYASDNSESLAQLVLEEHILFRGESEARTSGVKYLTIQKQVNLVKDYLPKPPYATIPALFGALARPQPDSCIGYITADNAGKYHPELATPFTREEDSIADCRGINVVHNAPTHFPFLTAQWKSGQTGECQIQASVQAARNGALIVNYMHQFYLLAYPNRAPTPLETCHFSMTTECYTIILWIHWREVNPMDGQVYFRMEEVEMARMRKLDDVLEVRKILKNYIDFAMGERLRSIKKALPAFWPNRHNIKAIIKSRNSTARSTSEPQLDMPMTPSDTGNLDEVAPKKMKRTRE</sequence>
<dbReference type="InterPro" id="IPR057684">
    <property type="entry name" value="DUF7924"/>
</dbReference>
<evidence type="ECO:0000313" key="3">
    <source>
        <dbReference type="EMBL" id="KAF2733706.1"/>
    </source>
</evidence>